<keyword evidence="13" id="KW-1185">Reference proteome</keyword>
<dbReference type="GO" id="GO:0046872">
    <property type="term" value="F:metal ion binding"/>
    <property type="evidence" value="ECO:0007669"/>
    <property type="project" value="UniProtKB-KW"/>
</dbReference>
<evidence type="ECO:0000313" key="12">
    <source>
        <dbReference type="EMBL" id="MBW4707232.1"/>
    </source>
</evidence>
<dbReference type="InterPro" id="IPR050055">
    <property type="entry name" value="EF-Tu_GTPase"/>
</dbReference>
<dbReference type="RefSeq" id="WP_219499764.1">
    <property type="nucleotide sequence ID" value="NZ_JAHXDN010000001.1"/>
</dbReference>
<evidence type="ECO:0000256" key="2">
    <source>
        <dbReference type="ARBA" id="ARBA00022490"/>
    </source>
</evidence>
<keyword evidence="5 12" id="KW-0251">Elongation factor</keyword>
<dbReference type="NCBIfam" id="NF009373">
    <property type="entry name" value="PRK12736.1"/>
    <property type="match status" value="1"/>
</dbReference>
<dbReference type="InterPro" id="IPR004160">
    <property type="entry name" value="Transl_elong_EFTu/EF1A_C"/>
</dbReference>
<evidence type="ECO:0000259" key="11">
    <source>
        <dbReference type="PROSITE" id="PS51722"/>
    </source>
</evidence>
<protein>
    <recommendedName>
        <fullName evidence="10">Elongation factor Tu</fullName>
    </recommendedName>
</protein>
<dbReference type="AlphaFoldDB" id="A0A9X1K270"/>
<evidence type="ECO:0000256" key="1">
    <source>
        <dbReference type="ARBA" id="ARBA00011245"/>
    </source>
</evidence>
<dbReference type="GO" id="GO:0005525">
    <property type="term" value="F:GTP binding"/>
    <property type="evidence" value="ECO:0007669"/>
    <property type="project" value="UniProtKB-KW"/>
</dbReference>
<dbReference type="PANTHER" id="PTHR43721">
    <property type="entry name" value="ELONGATION FACTOR TU-RELATED"/>
    <property type="match status" value="1"/>
</dbReference>
<gene>
    <name evidence="12" type="ORF">KX928_05470</name>
</gene>
<dbReference type="FunFam" id="3.40.50.300:FF:000576">
    <property type="entry name" value="Elongation factor Tu"/>
    <property type="match status" value="1"/>
</dbReference>
<dbReference type="InterPro" id="IPR005225">
    <property type="entry name" value="Small_GTP-bd"/>
</dbReference>
<dbReference type="GO" id="GO:0003746">
    <property type="term" value="F:translation elongation factor activity"/>
    <property type="evidence" value="ECO:0007669"/>
    <property type="project" value="UniProtKB-KW"/>
</dbReference>
<dbReference type="PROSITE" id="PS00301">
    <property type="entry name" value="G_TR_1"/>
    <property type="match status" value="1"/>
</dbReference>
<dbReference type="Pfam" id="PF00009">
    <property type="entry name" value="GTP_EFTU"/>
    <property type="match status" value="1"/>
</dbReference>
<reference evidence="12" key="1">
    <citation type="submission" date="2021-07" db="EMBL/GenBank/DDBJ databases">
        <title>Roseobacter insulae sp. nov., isolated from a tidal flat.</title>
        <authorList>
            <person name="Park S."/>
            <person name="Yoon J.-H."/>
        </authorList>
    </citation>
    <scope>NUCLEOTIDE SEQUENCE</scope>
    <source>
        <strain evidence="12">YSTF-M11</strain>
    </source>
</reference>
<proteinExistence type="predicted"/>
<dbReference type="InterPro" id="IPR031157">
    <property type="entry name" value="G_TR_CS"/>
</dbReference>
<keyword evidence="4" id="KW-0547">Nucleotide-binding</keyword>
<dbReference type="CDD" id="cd01884">
    <property type="entry name" value="EF_Tu"/>
    <property type="match status" value="1"/>
</dbReference>
<evidence type="ECO:0000256" key="10">
    <source>
        <dbReference type="ARBA" id="ARBA00029554"/>
    </source>
</evidence>
<dbReference type="NCBIfam" id="NF009372">
    <property type="entry name" value="PRK12735.1"/>
    <property type="match status" value="1"/>
</dbReference>
<dbReference type="InterPro" id="IPR041709">
    <property type="entry name" value="EF-Tu_GTP-bd"/>
</dbReference>
<evidence type="ECO:0000256" key="7">
    <source>
        <dbReference type="ARBA" id="ARBA00022842"/>
    </source>
</evidence>
<keyword evidence="9" id="KW-0342">GTP-binding</keyword>
<dbReference type="Pfam" id="PF03144">
    <property type="entry name" value="GTP_EFTU_D2"/>
    <property type="match status" value="1"/>
</dbReference>
<keyword evidence="3" id="KW-0479">Metal-binding</keyword>
<dbReference type="GO" id="GO:0003924">
    <property type="term" value="F:GTPase activity"/>
    <property type="evidence" value="ECO:0007669"/>
    <property type="project" value="InterPro"/>
</dbReference>
<dbReference type="PANTHER" id="PTHR43721:SF22">
    <property type="entry name" value="ELONGATION FACTOR TU, MITOCHONDRIAL"/>
    <property type="match status" value="1"/>
</dbReference>
<dbReference type="NCBIfam" id="TIGR00231">
    <property type="entry name" value="small_GTP"/>
    <property type="match status" value="1"/>
</dbReference>
<evidence type="ECO:0000256" key="6">
    <source>
        <dbReference type="ARBA" id="ARBA00022801"/>
    </source>
</evidence>
<feature type="domain" description="Tr-type G" evidence="11">
    <location>
        <begin position="11"/>
        <end position="212"/>
    </location>
</feature>
<evidence type="ECO:0000256" key="3">
    <source>
        <dbReference type="ARBA" id="ARBA00022723"/>
    </source>
</evidence>
<comment type="subunit">
    <text evidence="1">Monomer.</text>
</comment>
<evidence type="ECO:0000256" key="5">
    <source>
        <dbReference type="ARBA" id="ARBA00022768"/>
    </source>
</evidence>
<dbReference type="NCBIfam" id="NF000766">
    <property type="entry name" value="PRK00049.1"/>
    <property type="match status" value="1"/>
</dbReference>
<evidence type="ECO:0000256" key="4">
    <source>
        <dbReference type="ARBA" id="ARBA00022741"/>
    </source>
</evidence>
<keyword evidence="6" id="KW-0378">Hydrolase</keyword>
<dbReference type="CDD" id="cd03697">
    <property type="entry name" value="EFTU_II"/>
    <property type="match status" value="1"/>
</dbReference>
<dbReference type="Pfam" id="PF03143">
    <property type="entry name" value="GTP_EFTU_D3"/>
    <property type="match status" value="1"/>
</dbReference>
<dbReference type="InterPro" id="IPR000795">
    <property type="entry name" value="T_Tr_GTP-bd_dom"/>
</dbReference>
<dbReference type="PROSITE" id="PS51722">
    <property type="entry name" value="G_TR_2"/>
    <property type="match status" value="1"/>
</dbReference>
<evidence type="ECO:0000313" key="13">
    <source>
        <dbReference type="Proteomes" id="UP001138661"/>
    </source>
</evidence>
<dbReference type="FunFam" id="2.40.30.10:FF:000001">
    <property type="entry name" value="Elongation factor Tu"/>
    <property type="match status" value="1"/>
</dbReference>
<keyword evidence="8" id="KW-0648">Protein biosynthesis</keyword>
<organism evidence="12 13">
    <name type="scientific">Roseobacter insulae</name>
    <dbReference type="NCBI Taxonomy" id="2859783"/>
    <lineage>
        <taxon>Bacteria</taxon>
        <taxon>Pseudomonadati</taxon>
        <taxon>Pseudomonadota</taxon>
        <taxon>Alphaproteobacteria</taxon>
        <taxon>Rhodobacterales</taxon>
        <taxon>Roseobacteraceae</taxon>
        <taxon>Roseobacter</taxon>
    </lineage>
</organism>
<evidence type="ECO:0000256" key="9">
    <source>
        <dbReference type="ARBA" id="ARBA00023134"/>
    </source>
</evidence>
<keyword evidence="2" id="KW-0963">Cytoplasm</keyword>
<dbReference type="InterPro" id="IPR033720">
    <property type="entry name" value="EFTU_2"/>
</dbReference>
<dbReference type="EMBL" id="JAHXDN010000001">
    <property type="protein sequence ID" value="MBW4707232.1"/>
    <property type="molecule type" value="Genomic_DNA"/>
</dbReference>
<sequence>MSQRRKEMAVKLNVNVGTIGHVDHGKTTLTSALTQIQAARLGGQALSFDQIDKAPEEKARGITINTSHVEYESETRTYAHIDCPGHADYVKNMITGASQMDGAILLIDGTEGAAKQTIEHILLARQVNVANMVVFVNKMDMLSDVERVEMAELIELETGALLEAQGYENTPFIFGSALQALEAALRGDLDAPEMACIKELVDAMDRHFPDPVRDYDSPFMMPIEGVHTIPGRGTVVSGRVERGVIKVGQPVEVIGLSNDGAELIVTGTQAFRKDVPEAKAGMNVGLLLRGLKRDEVQRGQILSAPGVIQPYQKGRAEIFVLTAEEGGRHTAFSTGYSPQFFFGVTDITGVIDVSEGMPVLPGSQAKVGFVLHKPVGIEKGVRFALREGGKTVGAGIVTEVAT</sequence>
<dbReference type="Proteomes" id="UP001138661">
    <property type="component" value="Unassembled WGS sequence"/>
</dbReference>
<keyword evidence="7" id="KW-0460">Magnesium</keyword>
<comment type="caution">
    <text evidence="12">The sequence shown here is derived from an EMBL/GenBank/DDBJ whole genome shotgun (WGS) entry which is preliminary data.</text>
</comment>
<name>A0A9X1K270_9RHOB</name>
<evidence type="ECO:0000256" key="8">
    <source>
        <dbReference type="ARBA" id="ARBA00022917"/>
    </source>
</evidence>
<accession>A0A9X1K270</accession>
<dbReference type="InterPro" id="IPR004161">
    <property type="entry name" value="EFTu-like_2"/>
</dbReference>